<evidence type="ECO:0000313" key="4">
    <source>
        <dbReference type="Proteomes" id="UP001193680"/>
    </source>
</evidence>
<dbReference type="Gene3D" id="3.10.129.10">
    <property type="entry name" value="Hotdog Thioesterase"/>
    <property type="match status" value="1"/>
</dbReference>
<dbReference type="PANTHER" id="PTHR31793:SF27">
    <property type="entry name" value="NOVEL THIOESTERASE SUPERFAMILY DOMAIN AND SAPOSIN A-TYPE DOMAIN CONTAINING PROTEIN (0610012H03RIK)"/>
    <property type="match status" value="1"/>
</dbReference>
<organism evidence="3 4">
    <name type="scientific">Thiomicrorhabdus heinhorstiae</name>
    <dbReference type="NCBI Taxonomy" id="2748010"/>
    <lineage>
        <taxon>Bacteria</taxon>
        <taxon>Pseudomonadati</taxon>
        <taxon>Pseudomonadota</taxon>
        <taxon>Gammaproteobacteria</taxon>
        <taxon>Thiotrichales</taxon>
        <taxon>Piscirickettsiaceae</taxon>
        <taxon>Thiomicrorhabdus</taxon>
    </lineage>
</organism>
<name>A0ABS0BUX6_9GAMM</name>
<reference evidence="3 4" key="1">
    <citation type="submission" date="2020-06" db="EMBL/GenBank/DDBJ databases">
        <authorList>
            <person name="Scott K."/>
        </authorList>
    </citation>
    <scope>NUCLEOTIDE SEQUENCE [LARGE SCALE GENOMIC DNA]</scope>
    <source>
        <strain evidence="3 4">HH1</strain>
    </source>
</reference>
<accession>A0ABS0BUX6</accession>
<evidence type="ECO:0000313" key="3">
    <source>
        <dbReference type="EMBL" id="MBF6057604.1"/>
    </source>
</evidence>
<keyword evidence="2" id="KW-0378">Hydrolase</keyword>
<comment type="caution">
    <text evidence="3">The sequence shown here is derived from an EMBL/GenBank/DDBJ whole genome shotgun (WGS) entry which is preliminary data.</text>
</comment>
<protein>
    <submittedName>
        <fullName evidence="3">Acyl-CoA thioesterase</fullName>
    </submittedName>
</protein>
<dbReference type="InterPro" id="IPR050563">
    <property type="entry name" value="4-hydroxybenzoyl-CoA_TE"/>
</dbReference>
<sequence length="134" mass="15275">MFSVKMQVRDYECDIQGVVNNAVYQNYLEHSRHQFLLESGVDFVDLARQGIHLMVIRAELDYKASLKPGDDFYIQVGVEKVSKIQYAFLQTICRQADHKVMLQAKTIGVAVNERGRPFAFADLDRLSDTSNSSL</sequence>
<dbReference type="InterPro" id="IPR029069">
    <property type="entry name" value="HotDog_dom_sf"/>
</dbReference>
<dbReference type="Proteomes" id="UP001193680">
    <property type="component" value="Unassembled WGS sequence"/>
</dbReference>
<gene>
    <name evidence="3" type="ORF">H8792_004550</name>
</gene>
<dbReference type="SUPFAM" id="SSF54637">
    <property type="entry name" value="Thioesterase/thiol ester dehydrase-isomerase"/>
    <property type="match status" value="1"/>
</dbReference>
<evidence type="ECO:0000256" key="2">
    <source>
        <dbReference type="ARBA" id="ARBA00022801"/>
    </source>
</evidence>
<keyword evidence="4" id="KW-1185">Reference proteome</keyword>
<dbReference type="CDD" id="cd00586">
    <property type="entry name" value="4HBT"/>
    <property type="match status" value="1"/>
</dbReference>
<proteinExistence type="inferred from homology"/>
<dbReference type="Pfam" id="PF13279">
    <property type="entry name" value="4HBT_2"/>
    <property type="match status" value="1"/>
</dbReference>
<comment type="similarity">
    <text evidence="1">Belongs to the 4-hydroxybenzoyl-CoA thioesterase family.</text>
</comment>
<reference evidence="3 4" key="2">
    <citation type="submission" date="2020-11" db="EMBL/GenBank/DDBJ databases">
        <title>Sulfur oxidizing isolate from Hospital Hole Sinkhole.</title>
        <authorList>
            <person name="Scott K.M."/>
        </authorList>
    </citation>
    <scope>NUCLEOTIDE SEQUENCE [LARGE SCALE GENOMIC DNA]</scope>
    <source>
        <strain evidence="3 4">HH1</strain>
    </source>
</reference>
<dbReference type="RefSeq" id="WP_185977748.1">
    <property type="nucleotide sequence ID" value="NZ_JACBGI020000005.1"/>
</dbReference>
<dbReference type="EMBL" id="JACBGI020000005">
    <property type="protein sequence ID" value="MBF6057604.1"/>
    <property type="molecule type" value="Genomic_DNA"/>
</dbReference>
<evidence type="ECO:0000256" key="1">
    <source>
        <dbReference type="ARBA" id="ARBA00005953"/>
    </source>
</evidence>
<dbReference type="PIRSF" id="PIRSF003230">
    <property type="entry name" value="YbgC"/>
    <property type="match status" value="1"/>
</dbReference>
<dbReference type="PANTHER" id="PTHR31793">
    <property type="entry name" value="4-HYDROXYBENZOYL-COA THIOESTERASE FAMILY MEMBER"/>
    <property type="match status" value="1"/>
</dbReference>
<dbReference type="InterPro" id="IPR006684">
    <property type="entry name" value="YbgC/YbaW"/>
</dbReference>